<feature type="domain" description="Phosphorylated adapter RNA export protein RNA-binding" evidence="3">
    <location>
        <begin position="576"/>
        <end position="605"/>
    </location>
</feature>
<evidence type="ECO:0000313" key="5">
    <source>
        <dbReference type="Proteomes" id="UP000709295"/>
    </source>
</evidence>
<dbReference type="GO" id="GO:0006408">
    <property type="term" value="P:snRNA export from nucleus"/>
    <property type="evidence" value="ECO:0007669"/>
    <property type="project" value="InterPro"/>
</dbReference>
<dbReference type="AlphaFoldDB" id="A0A8J5M5H5"/>
<feature type="compositionally biased region" description="Acidic residues" evidence="2">
    <location>
        <begin position="277"/>
        <end position="293"/>
    </location>
</feature>
<feature type="region of interest" description="Disordered" evidence="2">
    <location>
        <begin position="463"/>
        <end position="507"/>
    </location>
</feature>
<reference evidence="4" key="1">
    <citation type="submission" date="2021-01" db="EMBL/GenBank/DDBJ databases">
        <title>Phytophthora aleatoria, a newly-described species from Pinus radiata is distinct from Phytophthora cactorum isolates based on comparative genomics.</title>
        <authorList>
            <person name="Mcdougal R."/>
            <person name="Panda P."/>
            <person name="Williams N."/>
            <person name="Studholme D.J."/>
        </authorList>
    </citation>
    <scope>NUCLEOTIDE SEQUENCE</scope>
    <source>
        <strain evidence="4">NZFS 4037</strain>
    </source>
</reference>
<dbReference type="Pfam" id="PF10258">
    <property type="entry name" value="PHAX_RNA-bd"/>
    <property type="match status" value="2"/>
</dbReference>
<name>A0A8J5M5H5_9STRA</name>
<feature type="compositionally biased region" description="Acidic residues" evidence="2">
    <location>
        <begin position="178"/>
        <end position="187"/>
    </location>
</feature>
<feature type="region of interest" description="Disordered" evidence="2">
    <location>
        <begin position="274"/>
        <end position="313"/>
    </location>
</feature>
<feature type="region of interest" description="Disordered" evidence="2">
    <location>
        <begin position="165"/>
        <end position="187"/>
    </location>
</feature>
<feature type="compositionally biased region" description="Polar residues" evidence="2">
    <location>
        <begin position="201"/>
        <end position="215"/>
    </location>
</feature>
<evidence type="ECO:0000259" key="3">
    <source>
        <dbReference type="Pfam" id="PF10258"/>
    </source>
</evidence>
<feature type="domain" description="Phosphorylated adapter RNA export protein RNA-binding" evidence="3">
    <location>
        <begin position="512"/>
        <end position="553"/>
    </location>
</feature>
<evidence type="ECO:0000256" key="1">
    <source>
        <dbReference type="SAM" id="Coils"/>
    </source>
</evidence>
<evidence type="ECO:0000313" key="4">
    <source>
        <dbReference type="EMBL" id="KAG6957142.1"/>
    </source>
</evidence>
<feature type="coiled-coil region" evidence="1">
    <location>
        <begin position="375"/>
        <end position="402"/>
    </location>
</feature>
<dbReference type="InterPro" id="IPR039047">
    <property type="entry name" value="PHAX"/>
</dbReference>
<gene>
    <name evidence="4" type="ORF">JG688_00011089</name>
</gene>
<dbReference type="InterPro" id="IPR019385">
    <property type="entry name" value="PHAX_RNA-binding_domain"/>
</dbReference>
<comment type="caution">
    <text evidence="4">The sequence shown here is derived from an EMBL/GenBank/DDBJ whole genome shotgun (WGS) entry which is preliminary data.</text>
</comment>
<feature type="region of interest" description="Disordered" evidence="2">
    <location>
        <begin position="1"/>
        <end position="38"/>
    </location>
</feature>
<accession>A0A8J5M5H5</accession>
<dbReference type="Proteomes" id="UP000709295">
    <property type="component" value="Unassembled WGS sequence"/>
</dbReference>
<feature type="region of interest" description="Disordered" evidence="2">
    <location>
        <begin position="200"/>
        <end position="224"/>
    </location>
</feature>
<keyword evidence="1" id="KW-0175">Coiled coil</keyword>
<keyword evidence="5" id="KW-1185">Reference proteome</keyword>
<evidence type="ECO:0000256" key="2">
    <source>
        <dbReference type="SAM" id="MobiDB-lite"/>
    </source>
</evidence>
<protein>
    <recommendedName>
        <fullName evidence="3">Phosphorylated adapter RNA export protein RNA-binding domain-containing protein</fullName>
    </recommendedName>
</protein>
<organism evidence="4 5">
    <name type="scientific">Phytophthora aleatoria</name>
    <dbReference type="NCBI Taxonomy" id="2496075"/>
    <lineage>
        <taxon>Eukaryota</taxon>
        <taxon>Sar</taxon>
        <taxon>Stramenopiles</taxon>
        <taxon>Oomycota</taxon>
        <taxon>Peronosporomycetes</taxon>
        <taxon>Peronosporales</taxon>
        <taxon>Peronosporaceae</taxon>
        <taxon>Phytophthora</taxon>
    </lineage>
</organism>
<dbReference type="PANTHER" id="PTHR13135:SF0">
    <property type="entry name" value="PHOSPHORYLATED ADAPTER RNA EXPORT PROTEIN"/>
    <property type="match status" value="1"/>
</dbReference>
<feature type="compositionally biased region" description="Basic residues" evidence="2">
    <location>
        <begin position="468"/>
        <end position="479"/>
    </location>
</feature>
<dbReference type="PANTHER" id="PTHR13135">
    <property type="entry name" value="CYTOSOLIC RESINIFERATOXIN BINDING PROTEIN RBP-26"/>
    <property type="match status" value="1"/>
</dbReference>
<proteinExistence type="predicted"/>
<sequence length="684" mass="76607">MKELGDDQEGTMPAKQKAAERSAARPSTTCNQDEDDSELDRLMRRAVLLLRVKATNALRDIVLFGEDAVESTDGEDKDEELDELLQRAALLLRQRLAKLSRRGGEAAALNPGVTSQQEEGDEELDRLLRRAMLLFGERRKLSTGAHNAEIDAELDVVRHKMIKVAKGSASPGSPGITDGEDFEKEDDDELDQLLRREMAQLRQQSSSPAGNQQSAAVDESLDDVEQDVRPMGWRKALRLQHMARMQQEERQKRPRDEREILTERKRKRARCLIELQKDDDDDDVEHPAEEESDASCSPATIIEGPIATDTTESDPVEITIKTEPPHSHNQRLPEAKQVEQKRQELRCVTPVRAVSERLQTVEAAQQTHAAEDDALLTLRASNAKLMQENASLKQQLQHQKADTRMVLLLQEQVQRLQQRELELMLSARPGCRIHFSDLTMDVAAIAPPPAPVAVRIDAAVPARSPQKLQKKHKHHKHKKDSNGPQTPRGNKPKRRRNNLKQPLTKDMPRVLSDLLKEPKVALLHRVVKNVGPKVSWQLLRETLRLEKDGGQPVNAVGSGKPELFFVVDEVSQEYKPRRRTSGGVYFTLLKDKVSKEVYRTIYEVEDRKKKDAKKRARHRQRQKMENTLSKLCFDELTLATGGEGPAAPSGNETSAPAAVAPVAAGMGTTAAEDGEVAAEDMQIS</sequence>
<dbReference type="EMBL" id="JAENGY010000748">
    <property type="protein sequence ID" value="KAG6957142.1"/>
    <property type="molecule type" value="Genomic_DNA"/>
</dbReference>